<dbReference type="GO" id="GO:0005684">
    <property type="term" value="C:U2-type spliceosomal complex"/>
    <property type="evidence" value="ECO:0007669"/>
    <property type="project" value="EnsemblFungi"/>
</dbReference>
<organism evidence="2 3">
    <name type="scientific">Meyerozyma guilliermondii (strain ATCC 6260 / CBS 566 / DSM 6381 / JCM 1539 / NBRC 10279 / NRRL Y-324)</name>
    <name type="common">Yeast</name>
    <name type="synonym">Candida guilliermondii</name>
    <dbReference type="NCBI Taxonomy" id="294746"/>
    <lineage>
        <taxon>Eukaryota</taxon>
        <taxon>Fungi</taxon>
        <taxon>Dikarya</taxon>
        <taxon>Ascomycota</taxon>
        <taxon>Saccharomycotina</taxon>
        <taxon>Pichiomycetes</taxon>
        <taxon>Debaryomycetaceae</taxon>
        <taxon>Meyerozyma</taxon>
    </lineage>
</organism>
<accession>A5DL41</accession>
<dbReference type="eggNOG" id="KOG1705">
    <property type="taxonomic scope" value="Eukaryota"/>
</dbReference>
<dbReference type="GeneID" id="5125219"/>
<dbReference type="Proteomes" id="UP000001997">
    <property type="component" value="Unassembled WGS sequence"/>
</dbReference>
<dbReference type="OrthoDB" id="10248186at2759"/>
<sequence length="113" mass="12512">MSRHQYDLIQCMKRPGTHIGMLCSSCDGRCPICDSFVKPAARVRICDECGLGHMGNKCIVCGNGLGVNSQYGSVAYYCLECVQMEKDREGCPRITNVGSSKSDMIAKRRRQNN</sequence>
<evidence type="ECO:0008006" key="4">
    <source>
        <dbReference type="Google" id="ProtNLM"/>
    </source>
</evidence>
<dbReference type="FunCoup" id="A5DL41">
    <property type="interactions" value="907"/>
</dbReference>
<comment type="similarity">
    <text evidence="1">Belongs to the PHF5 family.</text>
</comment>
<dbReference type="VEuPathDB" id="FungiDB:PGUG_03992"/>
<dbReference type="HOGENOM" id="CLU_110369_1_1_1"/>
<evidence type="ECO:0000313" key="2">
    <source>
        <dbReference type="EMBL" id="EDK39894.2"/>
    </source>
</evidence>
<dbReference type="GO" id="GO:0009410">
    <property type="term" value="P:response to xenobiotic stimulus"/>
    <property type="evidence" value="ECO:0007669"/>
    <property type="project" value="EnsemblFungi"/>
</dbReference>
<name>A5DL41_PICGU</name>
<dbReference type="RefSeq" id="XP_001483263.2">
    <property type="nucleotide sequence ID" value="XM_001483213.1"/>
</dbReference>
<gene>
    <name evidence="2" type="ORF">PGUG_03992</name>
</gene>
<keyword evidence="3" id="KW-1185">Reference proteome</keyword>
<dbReference type="KEGG" id="pgu:PGUG_03992"/>
<dbReference type="PANTHER" id="PTHR13120">
    <property type="entry name" value="PHD FINGER-LIKE DOMAIN-CONTAINING PROTEIN 5A"/>
    <property type="match status" value="1"/>
</dbReference>
<evidence type="ECO:0000313" key="3">
    <source>
        <dbReference type="Proteomes" id="UP000001997"/>
    </source>
</evidence>
<dbReference type="OMA" id="AYYCWEC"/>
<dbReference type="InParanoid" id="A5DL41"/>
<dbReference type="AlphaFoldDB" id="A5DL41"/>
<protein>
    <recommendedName>
        <fullName evidence="4">Pre-mRNA-splicing factor RDS3</fullName>
    </recommendedName>
</protein>
<evidence type="ECO:0000256" key="1">
    <source>
        <dbReference type="ARBA" id="ARBA00008626"/>
    </source>
</evidence>
<dbReference type="GO" id="GO:0005686">
    <property type="term" value="C:U2 snRNP"/>
    <property type="evidence" value="ECO:0007669"/>
    <property type="project" value="EnsemblFungi"/>
</dbReference>
<dbReference type="STRING" id="294746.A5DL41"/>
<dbReference type="EMBL" id="CH408159">
    <property type="protein sequence ID" value="EDK39894.2"/>
    <property type="molecule type" value="Genomic_DNA"/>
</dbReference>
<proteinExistence type="inferred from homology"/>
<dbReference type="PIRSF" id="PIRSF016468">
    <property type="entry name" value="PHF5"/>
    <property type="match status" value="1"/>
</dbReference>
<dbReference type="GO" id="GO:0000245">
    <property type="term" value="P:spliceosomal complex assembly"/>
    <property type="evidence" value="ECO:0007669"/>
    <property type="project" value="EnsemblFungi"/>
</dbReference>
<dbReference type="Pfam" id="PF03660">
    <property type="entry name" value="PHF5"/>
    <property type="match status" value="1"/>
</dbReference>
<dbReference type="InterPro" id="IPR005345">
    <property type="entry name" value="PHF5"/>
</dbReference>
<reference evidence="2 3" key="1">
    <citation type="journal article" date="2009" name="Nature">
        <title>Evolution of pathogenicity and sexual reproduction in eight Candida genomes.</title>
        <authorList>
            <person name="Butler G."/>
            <person name="Rasmussen M.D."/>
            <person name="Lin M.F."/>
            <person name="Santos M.A."/>
            <person name="Sakthikumar S."/>
            <person name="Munro C.A."/>
            <person name="Rheinbay E."/>
            <person name="Grabherr M."/>
            <person name="Forche A."/>
            <person name="Reedy J.L."/>
            <person name="Agrafioti I."/>
            <person name="Arnaud M.B."/>
            <person name="Bates S."/>
            <person name="Brown A.J."/>
            <person name="Brunke S."/>
            <person name="Costanzo M.C."/>
            <person name="Fitzpatrick D.A."/>
            <person name="de Groot P.W."/>
            <person name="Harris D."/>
            <person name="Hoyer L.L."/>
            <person name="Hube B."/>
            <person name="Klis F.M."/>
            <person name="Kodira C."/>
            <person name="Lennard N."/>
            <person name="Logue M.E."/>
            <person name="Martin R."/>
            <person name="Neiman A.M."/>
            <person name="Nikolaou E."/>
            <person name="Quail M.A."/>
            <person name="Quinn J."/>
            <person name="Santos M.C."/>
            <person name="Schmitzberger F.F."/>
            <person name="Sherlock G."/>
            <person name="Shah P."/>
            <person name="Silverstein K.A."/>
            <person name="Skrzypek M.S."/>
            <person name="Soll D."/>
            <person name="Staggs R."/>
            <person name="Stansfield I."/>
            <person name="Stumpf M.P."/>
            <person name="Sudbery P.E."/>
            <person name="Srikantha T."/>
            <person name="Zeng Q."/>
            <person name="Berman J."/>
            <person name="Berriman M."/>
            <person name="Heitman J."/>
            <person name="Gow N.A."/>
            <person name="Lorenz M.C."/>
            <person name="Birren B.W."/>
            <person name="Kellis M."/>
            <person name="Cuomo C.A."/>
        </authorList>
    </citation>
    <scope>NUCLEOTIDE SEQUENCE [LARGE SCALE GENOMIC DNA]</scope>
    <source>
        <strain evidence="3">ATCC 6260 / CBS 566 / DSM 6381 / JCM 1539 / NBRC 10279 / NRRL Y-324</strain>
    </source>
</reference>